<dbReference type="PANTHER" id="PTHR10947">
    <property type="entry name" value="PHENYLALANYL-TRNA SYNTHETASE BETA CHAIN AND LEUCINE-RICH REPEAT-CONTAINING PROTEIN 47"/>
    <property type="match status" value="1"/>
</dbReference>
<reference evidence="3" key="1">
    <citation type="submission" date="2017-09" db="EMBL/GenBank/DDBJ databases">
        <title>Depth-based differentiation of microbial function through sediment-hosted aquifers and enrichment of novel symbionts in the deep terrestrial subsurface.</title>
        <authorList>
            <person name="Probst A.J."/>
            <person name="Ladd B."/>
            <person name="Jarett J.K."/>
            <person name="Geller-Mcgrath D.E."/>
            <person name="Sieber C.M.K."/>
            <person name="Emerson J.B."/>
            <person name="Anantharaman K."/>
            <person name="Thomas B.C."/>
            <person name="Malmstrom R."/>
            <person name="Stieglmeier M."/>
            <person name="Klingl A."/>
            <person name="Woyke T."/>
            <person name="Ryan C.M."/>
            <person name="Banfield J.F."/>
        </authorList>
    </citation>
    <scope>NUCLEOTIDE SEQUENCE [LARGE SCALE GENOMIC DNA]</scope>
</reference>
<dbReference type="EMBL" id="PFWH01000071">
    <property type="protein sequence ID" value="PJA63201.1"/>
    <property type="molecule type" value="Genomic_DNA"/>
</dbReference>
<comment type="caution">
    <text evidence="2">The sequence shown here is derived from an EMBL/GenBank/DDBJ whole genome shotgun (WGS) entry which is preliminary data.</text>
</comment>
<dbReference type="Pfam" id="PF03483">
    <property type="entry name" value="B3_4"/>
    <property type="match status" value="1"/>
</dbReference>
<dbReference type="SUPFAM" id="SSF56037">
    <property type="entry name" value="PheT/TilS domain"/>
    <property type="match status" value="1"/>
</dbReference>
<dbReference type="Gene3D" id="3.30.56.10">
    <property type="match status" value="1"/>
</dbReference>
<dbReference type="GO" id="GO:0004826">
    <property type="term" value="F:phenylalanine-tRNA ligase activity"/>
    <property type="evidence" value="ECO:0007669"/>
    <property type="project" value="InterPro"/>
</dbReference>
<dbReference type="GO" id="GO:0006432">
    <property type="term" value="P:phenylalanyl-tRNA aminoacylation"/>
    <property type="evidence" value="ECO:0007669"/>
    <property type="project" value="InterPro"/>
</dbReference>
<accession>A0A2M7YJP9</accession>
<sequence>MKYSYNWLKEYVPKLPEPKKLVELLTMRAFEVEGVEVVGKDTVLEIKVLFNRAFDCLSHIGMAREIAAIGDYRLRTTDYRPREDKSLKIKDFLSIDVQDKKLCPRYSARVVVDVKISESPRWMQDRLVACGLRPINNIVDITNYVMLEIGQPMHAFDLDKCDANNTNRHANDANKKTIVVRRAERGEKITILDGGEYNLNENVLVIADEAEPLAIAGIKGGKKAEIGIDTKA</sequence>
<evidence type="ECO:0000259" key="1">
    <source>
        <dbReference type="SMART" id="SM00873"/>
    </source>
</evidence>
<evidence type="ECO:0000313" key="3">
    <source>
        <dbReference type="Proteomes" id="UP000229026"/>
    </source>
</evidence>
<dbReference type="PANTHER" id="PTHR10947:SF0">
    <property type="entry name" value="PHENYLALANINE--TRNA LIGASE BETA SUBUNIT"/>
    <property type="match status" value="1"/>
</dbReference>
<dbReference type="SMART" id="SM00873">
    <property type="entry name" value="B3_4"/>
    <property type="match status" value="1"/>
</dbReference>
<feature type="domain" description="B3/B4 tRNA-binding" evidence="1">
    <location>
        <begin position="102"/>
        <end position="228"/>
    </location>
</feature>
<organism evidence="2 3">
    <name type="scientific">Candidatus Portnoybacteria bacterium CG_4_9_14_3_um_filter_44_9</name>
    <dbReference type="NCBI Taxonomy" id="1974806"/>
    <lineage>
        <taxon>Bacteria</taxon>
        <taxon>Candidatus Portnoyibacteriota</taxon>
    </lineage>
</organism>
<protein>
    <submittedName>
        <fullName evidence="2">Phenylalanine--tRNA ligase subunit beta</fullName>
    </submittedName>
</protein>
<dbReference type="InterPro" id="IPR020825">
    <property type="entry name" value="Phe-tRNA_synthase-like_B3/B4"/>
</dbReference>
<name>A0A2M7YJP9_9BACT</name>
<dbReference type="InterPro" id="IPR005146">
    <property type="entry name" value="B3/B4_tRNA-bd"/>
</dbReference>
<dbReference type="Proteomes" id="UP000229026">
    <property type="component" value="Unassembled WGS sequence"/>
</dbReference>
<evidence type="ECO:0000313" key="2">
    <source>
        <dbReference type="EMBL" id="PJA63201.1"/>
    </source>
</evidence>
<dbReference type="AlphaFoldDB" id="A0A2M7YJP9"/>
<dbReference type="GO" id="GO:0003723">
    <property type="term" value="F:RNA binding"/>
    <property type="evidence" value="ECO:0007669"/>
    <property type="project" value="InterPro"/>
</dbReference>
<dbReference type="Gene3D" id="3.50.40.10">
    <property type="entry name" value="Phenylalanyl-trna Synthetase, Chain B, domain 3"/>
    <property type="match status" value="1"/>
</dbReference>
<proteinExistence type="predicted"/>
<feature type="non-terminal residue" evidence="2">
    <location>
        <position position="232"/>
    </location>
</feature>
<dbReference type="InterPro" id="IPR009061">
    <property type="entry name" value="DNA-bd_dom_put_sf"/>
</dbReference>
<dbReference type="SUPFAM" id="SSF46955">
    <property type="entry name" value="Putative DNA-binding domain"/>
    <property type="match status" value="1"/>
</dbReference>
<dbReference type="GO" id="GO:0009328">
    <property type="term" value="C:phenylalanine-tRNA ligase complex"/>
    <property type="evidence" value="ECO:0007669"/>
    <property type="project" value="TreeGrafter"/>
</dbReference>
<keyword evidence="2" id="KW-0436">Ligase</keyword>
<gene>
    <name evidence="2" type="ORF">CO161_02320</name>
</gene>
<dbReference type="InterPro" id="IPR045060">
    <property type="entry name" value="Phe-tRNA-ligase_IIc_bsu"/>
</dbReference>